<dbReference type="RefSeq" id="XP_067693651.1">
    <property type="nucleotide sequence ID" value="XM_067838056.1"/>
</dbReference>
<dbReference type="InterPro" id="IPR034085">
    <property type="entry name" value="TOG"/>
</dbReference>
<dbReference type="AlphaFoldDB" id="A0A836GW01"/>
<evidence type="ECO:0000256" key="1">
    <source>
        <dbReference type="SAM" id="Coils"/>
    </source>
</evidence>
<feature type="domain" description="TOG" evidence="3">
    <location>
        <begin position="423"/>
        <end position="676"/>
    </location>
</feature>
<evidence type="ECO:0000313" key="4">
    <source>
        <dbReference type="EMBL" id="KAG5481154.1"/>
    </source>
</evidence>
<gene>
    <name evidence="4" type="ORF">CUR178_06386</name>
</gene>
<reference evidence="4 5" key="1">
    <citation type="submission" date="2021-02" db="EMBL/GenBank/DDBJ databases">
        <title>Leishmania (Mundinia) enrietti genome sequencing and assembly.</title>
        <authorList>
            <person name="Almutairi H."/>
            <person name="Gatherer D."/>
        </authorList>
    </citation>
    <scope>NUCLEOTIDE SEQUENCE [LARGE SCALE GENOMIC DNA]</scope>
    <source>
        <strain evidence="4">CUR178</strain>
    </source>
</reference>
<keyword evidence="1" id="KW-0175">Coiled coil</keyword>
<dbReference type="GO" id="GO:0005929">
    <property type="term" value="C:cilium"/>
    <property type="evidence" value="ECO:0007669"/>
    <property type="project" value="TreeGrafter"/>
</dbReference>
<dbReference type="Proteomes" id="UP000674179">
    <property type="component" value="Chromosome 19"/>
</dbReference>
<evidence type="ECO:0000259" key="3">
    <source>
        <dbReference type="SMART" id="SM01349"/>
    </source>
</evidence>
<organism evidence="4 5">
    <name type="scientific">Leishmania enriettii</name>
    <dbReference type="NCBI Taxonomy" id="5663"/>
    <lineage>
        <taxon>Eukaryota</taxon>
        <taxon>Discoba</taxon>
        <taxon>Euglenozoa</taxon>
        <taxon>Kinetoplastea</taxon>
        <taxon>Metakinetoplastina</taxon>
        <taxon>Trypanosomatida</taxon>
        <taxon>Trypanosomatidae</taxon>
        <taxon>Leishmaniinae</taxon>
        <taxon>Leishmania</taxon>
    </lineage>
</organism>
<feature type="compositionally biased region" description="Low complexity" evidence="2">
    <location>
        <begin position="306"/>
        <end position="322"/>
    </location>
</feature>
<dbReference type="CDD" id="cd22265">
    <property type="entry name" value="UDM1_RNF168"/>
    <property type="match status" value="1"/>
</dbReference>
<dbReference type="PANTHER" id="PTHR13371:SF0">
    <property type="entry name" value="CENTROSOMAL PROTEIN OF 104 KDA"/>
    <property type="match status" value="1"/>
</dbReference>
<dbReference type="Gene3D" id="1.25.10.10">
    <property type="entry name" value="Leucine-rich Repeat Variant"/>
    <property type="match status" value="1"/>
</dbReference>
<dbReference type="InterPro" id="IPR048739">
    <property type="entry name" value="CEP104_N"/>
</dbReference>
<dbReference type="OrthoDB" id="66599at2759"/>
<name>A0A836GW01_LEIEN</name>
<comment type="caution">
    <text evidence="4">The sequence shown here is derived from an EMBL/GenBank/DDBJ whole genome shotgun (WGS) entry which is preliminary data.</text>
</comment>
<dbReference type="SUPFAM" id="SSF48371">
    <property type="entry name" value="ARM repeat"/>
    <property type="match status" value="1"/>
</dbReference>
<sequence>MMFQSEVKYGPRLPVYLCHFSSQDDVHRADALRVQDRHSCGWVSRKHAPYPQELGFRFDGVVSVNTIRILANESKISSCMIVFVAEPTAQEEQDGVCGPYSKATFKRLGHVRFSNNATTDYQARELKTVGLRHRCTYLKLVLRNPHANSYNIFQQVGVVALAVHGKLLRKLQEWIDTPLAIHIGERVIVPLNEMMPPSHSECAPSTPARATSNYSARVSELVAMKQKAVEEEDFDAAEALKQRIVTIEDGEREIARLEVEKQRAVTVEDYKLAKELKLRIDTLREETEKIVATPPNVAPSAMTMIDARSSSPPRRTSTADTPGSAPAHDNGNGAASLRPAQSGWNAYDERVVGGKGYYDLSDATSGLMANQSRSQSCADGGEAPLAGDEVPLTGDGADWEFTLNAAIKRASTLPAGPSPLTGDAAAVAKPYTRDLGVYCVACLFSGKGQQREAALRGVVSSNGSQALASHSDAAWAQLVLYMSVKGYGVGDKMAGAVIAACSALSKIVQGKLPGASANQVAESVTKVLPELTARLGESNTRVQDSVEKTVVALARSPLGHRRIVELLLVDPDRPNKKLASVRAHVSRINILSSFVDEFGLMCNTPDGLDTRSLCSLVLLPSLQHPNVDVRQAAVGLLAKLLYIDPGTTSGYIENIKPAQQALVEEQLEQYEQSQLIARSIVRKVSDMQADTLAVQRHGRGRAGSPQAEPRRPSALRTAEPAGRAADEAKPRAYSPPPMQRTPVPVGEIEYRRLRTCQFCGEYSSSFNEQNLDLHYVSACPMLCPCPLCDQVTEICQLQQHLVTECAKRRLVRECPRCCEAVRATEYSEHVSARKCIEAVATHSVCPLCHERFKSGMDGWRRHLASSPGCPNNPRRYDGTGLAM</sequence>
<dbReference type="InterPro" id="IPR011989">
    <property type="entry name" value="ARM-like"/>
</dbReference>
<dbReference type="KEGG" id="lenr:94173566"/>
<evidence type="ECO:0000313" key="5">
    <source>
        <dbReference type="Proteomes" id="UP000674179"/>
    </source>
</evidence>
<accession>A0A836GW01</accession>
<dbReference type="SMART" id="SM01349">
    <property type="entry name" value="TOG"/>
    <property type="match status" value="1"/>
</dbReference>
<feature type="coiled-coil region" evidence="1">
    <location>
        <begin position="247"/>
        <end position="293"/>
    </location>
</feature>
<feature type="region of interest" description="Disordered" evidence="2">
    <location>
        <begin position="297"/>
        <end position="341"/>
    </location>
</feature>
<dbReference type="GeneID" id="94173566"/>
<dbReference type="InterPro" id="IPR016024">
    <property type="entry name" value="ARM-type_fold"/>
</dbReference>
<dbReference type="InterPro" id="IPR052607">
    <property type="entry name" value="CEP104-like"/>
</dbReference>
<protein>
    <recommendedName>
        <fullName evidence="3">TOG domain-containing protein</fullName>
    </recommendedName>
</protein>
<dbReference type="Pfam" id="PF21039">
    <property type="entry name" value="CEP104_ZnF"/>
    <property type="match status" value="1"/>
</dbReference>
<keyword evidence="5" id="KW-1185">Reference proteome</keyword>
<dbReference type="EMBL" id="JAFHKP010000019">
    <property type="protein sequence ID" value="KAG5481154.1"/>
    <property type="molecule type" value="Genomic_DNA"/>
</dbReference>
<dbReference type="Pfam" id="PF21038">
    <property type="entry name" value="CEP104_N"/>
    <property type="match status" value="1"/>
</dbReference>
<dbReference type="PANTHER" id="PTHR13371">
    <property type="entry name" value="GLYCINE-, GLUTAMATE-, THIENYLCYCLOHEXYLPIPERIDINE-BINDING PROTEIN"/>
    <property type="match status" value="1"/>
</dbReference>
<dbReference type="Pfam" id="PF21040">
    <property type="entry name" value="CEP104-like_TOG"/>
    <property type="match status" value="1"/>
</dbReference>
<dbReference type="InterPro" id="IPR048738">
    <property type="entry name" value="CEP104_Znf"/>
</dbReference>
<proteinExistence type="predicted"/>
<evidence type="ECO:0000256" key="2">
    <source>
        <dbReference type="SAM" id="MobiDB-lite"/>
    </source>
</evidence>
<feature type="region of interest" description="Disordered" evidence="2">
    <location>
        <begin position="694"/>
        <end position="743"/>
    </location>
</feature>